<gene>
    <name evidence="2" type="ORF">STMLT2P22_CBEKMEGD_01741</name>
</gene>
<evidence type="ECO:0000256" key="1">
    <source>
        <dbReference type="SAM" id="Phobius"/>
    </source>
</evidence>
<sequence length="123" mass="14250">MGIQTSKFMPEKSKAKTKKIVVSTQSVLFKKNKHIPVIYYTATIQRRETYLPQYHLIATISFQSLNYCGFNFTPHPGNCGWDFLTIQVDLMMTQADWIILISTVVIIIFGIILYTVICHIFKR</sequence>
<organism evidence="2">
    <name type="scientific">Salmonella typhimurium</name>
    <dbReference type="NCBI Taxonomy" id="90371"/>
    <lineage>
        <taxon>Bacteria</taxon>
        <taxon>Pseudomonadati</taxon>
        <taxon>Pseudomonadota</taxon>
        <taxon>Gammaproteobacteria</taxon>
        <taxon>Enterobacterales</taxon>
        <taxon>Enterobacteriaceae</taxon>
        <taxon>Salmonella</taxon>
    </lineage>
</organism>
<dbReference type="SMR" id="A0A7G2DEX2"/>
<feature type="transmembrane region" description="Helical" evidence="1">
    <location>
        <begin position="97"/>
        <end position="121"/>
    </location>
</feature>
<keyword evidence="1" id="KW-0812">Transmembrane</keyword>
<reference evidence="2" key="1">
    <citation type="submission" date="2020-09" db="EMBL/GenBank/DDBJ databases">
        <authorList>
            <person name="Zund M."/>
        </authorList>
    </citation>
    <scope>NUCLEOTIDE SEQUENCE</scope>
    <source>
        <strain evidence="2">S.Tm LT2p22_assembled</strain>
    </source>
</reference>
<evidence type="ECO:0000313" key="2">
    <source>
        <dbReference type="EMBL" id="CAD5308295.1"/>
    </source>
</evidence>
<keyword evidence="1" id="KW-1133">Transmembrane helix</keyword>
<dbReference type="AlphaFoldDB" id="A0A7G2DEX2"/>
<accession>A0A7G2DEX2</accession>
<dbReference type="EMBL" id="LR881463">
    <property type="protein sequence ID" value="CAD5308295.1"/>
    <property type="molecule type" value="Genomic_DNA"/>
</dbReference>
<proteinExistence type="predicted"/>
<protein>
    <submittedName>
        <fullName evidence="2">Uncharacterized protein</fullName>
    </submittedName>
</protein>
<keyword evidence="1" id="KW-0472">Membrane</keyword>
<name>A0A7G2DEX2_SALTM</name>